<dbReference type="PROSITE" id="PS50192">
    <property type="entry name" value="T_SNARE"/>
    <property type="match status" value="1"/>
</dbReference>
<feature type="region of interest" description="Disordered" evidence="10">
    <location>
        <begin position="327"/>
        <end position="353"/>
    </location>
</feature>
<dbReference type="GO" id="GO:0000149">
    <property type="term" value="F:SNARE binding"/>
    <property type="evidence" value="ECO:0007669"/>
    <property type="project" value="TreeGrafter"/>
</dbReference>
<dbReference type="PANTHER" id="PTHR19957:SF83">
    <property type="entry name" value="SYNTAXIN-16"/>
    <property type="match status" value="1"/>
</dbReference>
<feature type="domain" description="T-SNARE coiled-coil homology" evidence="12">
    <location>
        <begin position="229"/>
        <end position="291"/>
    </location>
</feature>
<name>A0A2T7A8H6_TUBBO</name>
<feature type="compositionally biased region" description="Pro residues" evidence="10">
    <location>
        <begin position="329"/>
        <end position="342"/>
    </location>
</feature>
<dbReference type="Pfam" id="PF05739">
    <property type="entry name" value="SNARE"/>
    <property type="match status" value="1"/>
</dbReference>
<organism evidence="13 14">
    <name type="scientific">Tuber borchii</name>
    <name type="common">White truffle</name>
    <dbReference type="NCBI Taxonomy" id="42251"/>
    <lineage>
        <taxon>Eukaryota</taxon>
        <taxon>Fungi</taxon>
        <taxon>Dikarya</taxon>
        <taxon>Ascomycota</taxon>
        <taxon>Pezizomycotina</taxon>
        <taxon>Pezizomycetes</taxon>
        <taxon>Pezizales</taxon>
        <taxon>Tuberaceae</taxon>
        <taxon>Tuber</taxon>
    </lineage>
</organism>
<evidence type="ECO:0000256" key="8">
    <source>
        <dbReference type="ARBA" id="ARBA00023054"/>
    </source>
</evidence>
<keyword evidence="14" id="KW-1185">Reference proteome</keyword>
<evidence type="ECO:0000256" key="9">
    <source>
        <dbReference type="ARBA" id="ARBA00023136"/>
    </source>
</evidence>
<sequence length="367" mass="41239">MWRDRTNLYISYRQSYSHHPAKRPRFASSAFHVDEERRGLISSGSGLGGDADDNFSNNGDAVIEMDLLPPRWADVSDEVNELLADILRKSSKLDRLHSKHVLPGFDDNRSAEEGEIERLTGEITNGFHDCQRKIRRIEGMIGGDGGSKGEETMGRNIQISLATKVQEASTSFRKKQSAYLKKLRGLSGMTTPLDRTGSPNPFYQDSDPTADISFSQSALQQSATLTSNDASIMQREREITEIAKGIIELADIFKELQTMVIDQGTMLDRIDYNVEQMSVHVKAADKEMAVASTYQRRTTKRKIILLLIILIIGLIILLAIKPKSNATLKPPPDPNAPSPPDIPIKDDPPGPRILHRRRRRRRLSWRL</sequence>
<dbReference type="FunFam" id="1.20.58.70:FF:000021">
    <property type="entry name" value="SNARE complex subunit (Tlg2)"/>
    <property type="match status" value="1"/>
</dbReference>
<dbReference type="InterPro" id="IPR045242">
    <property type="entry name" value="Syntaxin"/>
</dbReference>
<dbReference type="GO" id="GO:0006886">
    <property type="term" value="P:intracellular protein transport"/>
    <property type="evidence" value="ECO:0007669"/>
    <property type="project" value="InterPro"/>
</dbReference>
<keyword evidence="7" id="KW-0333">Golgi apparatus</keyword>
<evidence type="ECO:0000256" key="1">
    <source>
        <dbReference type="ARBA" id="ARBA00004409"/>
    </source>
</evidence>
<dbReference type="Proteomes" id="UP000244722">
    <property type="component" value="Unassembled WGS sequence"/>
</dbReference>
<evidence type="ECO:0000256" key="5">
    <source>
        <dbReference type="ARBA" id="ARBA00022927"/>
    </source>
</evidence>
<comment type="subcellular location">
    <subcellularLocation>
        <location evidence="1">Golgi apparatus membrane</location>
        <topology evidence="1">Single-pass type IV membrane protein</topology>
    </subcellularLocation>
</comment>
<dbReference type="SMART" id="SM00397">
    <property type="entry name" value="t_SNARE"/>
    <property type="match status" value="1"/>
</dbReference>
<proteinExistence type="inferred from homology"/>
<evidence type="ECO:0000313" key="13">
    <source>
        <dbReference type="EMBL" id="PUU84047.1"/>
    </source>
</evidence>
<evidence type="ECO:0000256" key="4">
    <source>
        <dbReference type="ARBA" id="ARBA00022692"/>
    </source>
</evidence>
<dbReference type="InterPro" id="IPR010989">
    <property type="entry name" value="SNARE"/>
</dbReference>
<dbReference type="AlphaFoldDB" id="A0A2T7A8H6"/>
<dbReference type="PANTHER" id="PTHR19957">
    <property type="entry name" value="SYNTAXIN"/>
    <property type="match status" value="1"/>
</dbReference>
<dbReference type="PROSITE" id="PS00914">
    <property type="entry name" value="SYNTAXIN"/>
    <property type="match status" value="1"/>
</dbReference>
<accession>A0A2T7A8H6</accession>
<dbReference type="InterPro" id="IPR000727">
    <property type="entry name" value="T_SNARE_dom"/>
</dbReference>
<comment type="caution">
    <text evidence="13">The sequence shown here is derived from an EMBL/GenBank/DDBJ whole genome shotgun (WGS) entry which is preliminary data.</text>
</comment>
<keyword evidence="4 11" id="KW-0812">Transmembrane</keyword>
<keyword evidence="9 11" id="KW-0472">Membrane</keyword>
<reference evidence="13 14" key="1">
    <citation type="submission" date="2017-04" db="EMBL/GenBank/DDBJ databases">
        <title>Draft genome sequence of Tuber borchii Vittad., a whitish edible truffle.</title>
        <authorList>
            <consortium name="DOE Joint Genome Institute"/>
            <person name="Murat C."/>
            <person name="Kuo A."/>
            <person name="Barry K.W."/>
            <person name="Clum A."/>
            <person name="Dockter R.B."/>
            <person name="Fauchery L."/>
            <person name="Iotti M."/>
            <person name="Kohler A."/>
            <person name="Labutti K."/>
            <person name="Lindquist E.A."/>
            <person name="Lipzen A."/>
            <person name="Ohm R.A."/>
            <person name="Wang M."/>
            <person name="Grigoriev I.V."/>
            <person name="Zambonelli A."/>
            <person name="Martin F.M."/>
        </authorList>
    </citation>
    <scope>NUCLEOTIDE SEQUENCE [LARGE SCALE GENOMIC DNA]</scope>
    <source>
        <strain evidence="13 14">Tbo3840</strain>
    </source>
</reference>
<dbReference type="GO" id="GO:0005484">
    <property type="term" value="F:SNAP receptor activity"/>
    <property type="evidence" value="ECO:0007669"/>
    <property type="project" value="InterPro"/>
</dbReference>
<dbReference type="OrthoDB" id="10251371at2759"/>
<keyword evidence="8" id="KW-0175">Coiled coil</keyword>
<dbReference type="SUPFAM" id="SSF47661">
    <property type="entry name" value="t-snare proteins"/>
    <property type="match status" value="1"/>
</dbReference>
<dbReference type="STRING" id="42251.A0A2T7A8H6"/>
<comment type="similarity">
    <text evidence="2">Belongs to the syntaxin family.</text>
</comment>
<evidence type="ECO:0000256" key="6">
    <source>
        <dbReference type="ARBA" id="ARBA00022989"/>
    </source>
</evidence>
<keyword evidence="6 11" id="KW-1133">Transmembrane helix</keyword>
<evidence type="ECO:0000313" key="14">
    <source>
        <dbReference type="Proteomes" id="UP000244722"/>
    </source>
</evidence>
<dbReference type="Gene3D" id="1.20.58.70">
    <property type="match status" value="1"/>
</dbReference>
<dbReference type="GO" id="GO:0031201">
    <property type="term" value="C:SNARE complex"/>
    <property type="evidence" value="ECO:0007669"/>
    <property type="project" value="TreeGrafter"/>
</dbReference>
<dbReference type="GO" id="GO:0006906">
    <property type="term" value="P:vesicle fusion"/>
    <property type="evidence" value="ECO:0007669"/>
    <property type="project" value="TreeGrafter"/>
</dbReference>
<keyword evidence="5" id="KW-0653">Protein transport</keyword>
<gene>
    <name evidence="13" type="ORF">B9Z19DRAFT_961755</name>
</gene>
<evidence type="ECO:0000256" key="2">
    <source>
        <dbReference type="ARBA" id="ARBA00009063"/>
    </source>
</evidence>
<evidence type="ECO:0000256" key="7">
    <source>
        <dbReference type="ARBA" id="ARBA00023034"/>
    </source>
</evidence>
<dbReference type="GO" id="GO:0000139">
    <property type="term" value="C:Golgi membrane"/>
    <property type="evidence" value="ECO:0007669"/>
    <property type="project" value="UniProtKB-SubCell"/>
</dbReference>
<evidence type="ECO:0000256" key="3">
    <source>
        <dbReference type="ARBA" id="ARBA00022448"/>
    </source>
</evidence>
<keyword evidence="3" id="KW-0813">Transport</keyword>
<dbReference type="CDD" id="cd15845">
    <property type="entry name" value="SNARE_syntaxin16"/>
    <property type="match status" value="1"/>
</dbReference>
<evidence type="ECO:0000256" key="11">
    <source>
        <dbReference type="SAM" id="Phobius"/>
    </source>
</evidence>
<evidence type="ECO:0000259" key="12">
    <source>
        <dbReference type="PROSITE" id="PS50192"/>
    </source>
</evidence>
<dbReference type="EMBL" id="NESQ01000004">
    <property type="protein sequence ID" value="PUU84047.1"/>
    <property type="molecule type" value="Genomic_DNA"/>
</dbReference>
<protein>
    <submittedName>
        <fullName evidence="13">t-SNARE</fullName>
    </submittedName>
</protein>
<dbReference type="GO" id="GO:0048278">
    <property type="term" value="P:vesicle docking"/>
    <property type="evidence" value="ECO:0007669"/>
    <property type="project" value="TreeGrafter"/>
</dbReference>
<dbReference type="InterPro" id="IPR006012">
    <property type="entry name" value="Syntaxin/epimorphin_CS"/>
</dbReference>
<feature type="transmembrane region" description="Helical" evidence="11">
    <location>
        <begin position="303"/>
        <end position="320"/>
    </location>
</feature>
<evidence type="ECO:0000256" key="10">
    <source>
        <dbReference type="SAM" id="MobiDB-lite"/>
    </source>
</evidence>